<gene>
    <name evidence="1" type="ORF">VN93_0433</name>
</gene>
<dbReference type="Pfam" id="PF16873">
    <property type="entry name" value="AbiGii_2"/>
    <property type="match status" value="1"/>
</dbReference>
<accession>A0ABR5EJ39</accession>
<dbReference type="InterPro" id="IPR053703">
    <property type="entry name" value="AbiGii-like"/>
</dbReference>
<evidence type="ECO:0000313" key="2">
    <source>
        <dbReference type="Proteomes" id="UP000034513"/>
    </source>
</evidence>
<dbReference type="NCBIfam" id="NF042958">
    <property type="entry name" value="phage_res_AbiGII"/>
    <property type="match status" value="1"/>
</dbReference>
<sequence length="395" mass="45402">MIVNKFTATFSNDEKTTSSKALLKYINKSAPKGYKYELLYPESHTYSLRKDKDDSTTFLIRLDFPMTFEGINVKNPQNLLELSYRVQKPIILDQTLQKGKNGQPPTLFSLTGEISKQSIVPSPFPKLKPLKVQWGNKSLDVPFKRIPFPSLSESRFESVGDSILDISLSINETTDETQIKTNINFNYLKTIDDYFKFRDFLENYSKGKVSLFSGHIKLKTEDDSEKKKVFKENDKLYSALHLIGKRLDSTIPFPQKITERDINKIKILFESYINNRIVKFKSQPNLKFAFNDNSNFSQIAPTLGKKNVGILVPLQKEIEFLTLSLQVIENQLYTNTTVKEIDLQNNTLVLEPNELDESFVYYQDPADSKEITFNDMLTKTTDAIDLDAVDFSILK</sequence>
<evidence type="ECO:0000313" key="1">
    <source>
        <dbReference type="EMBL" id="KKW74610.1"/>
    </source>
</evidence>
<comment type="caution">
    <text evidence="1">The sequence shown here is derived from an EMBL/GenBank/DDBJ whole genome shotgun (WGS) entry which is preliminary data.</text>
</comment>
<dbReference type="InterPro" id="IPR031707">
    <property type="entry name" value="AbiGii_2"/>
</dbReference>
<organism evidence="1 2">
    <name type="scientific">Lactococcus lactis subsp. cremoris</name>
    <name type="common">Streptococcus cremoris</name>
    <dbReference type="NCBI Taxonomy" id="1359"/>
    <lineage>
        <taxon>Bacteria</taxon>
        <taxon>Bacillati</taxon>
        <taxon>Bacillota</taxon>
        <taxon>Bacilli</taxon>
        <taxon>Lactobacillales</taxon>
        <taxon>Streptococcaceae</taxon>
        <taxon>Lactococcus</taxon>
    </lineage>
</organism>
<proteinExistence type="predicted"/>
<reference evidence="1 2" key="1">
    <citation type="submission" date="2015-04" db="EMBL/GenBank/DDBJ databases">
        <title>Evaluation of non-dairy Lactococcus lactis with potential dairy applications reveals extensive phenotype-genotype disparity.</title>
        <authorList>
            <person name="Cavanagh D."/>
            <person name="Casey A."/>
            <person name="Altermann E."/>
            <person name="Cotter P."/>
            <person name="Fitzgerald G.F."/>
            <person name="McAuliffe O."/>
        </authorList>
    </citation>
    <scope>NUCLEOTIDE SEQUENCE [LARGE SCALE GENOMIC DNA]</scope>
    <source>
        <strain evidence="1 2">DPC6856</strain>
    </source>
</reference>
<protein>
    <submittedName>
        <fullName evidence="1">Abortive phage resistance protein AbiGii</fullName>
    </submittedName>
</protein>
<dbReference type="Proteomes" id="UP000034513">
    <property type="component" value="Unassembled WGS sequence"/>
</dbReference>
<keyword evidence="2" id="KW-1185">Reference proteome</keyword>
<dbReference type="EMBL" id="LAVW01000061">
    <property type="protein sequence ID" value="KKW74610.1"/>
    <property type="molecule type" value="Genomic_DNA"/>
</dbReference>
<dbReference type="RefSeq" id="WP_046781082.1">
    <property type="nucleotide sequence ID" value="NZ_LAVW01000061.1"/>
</dbReference>
<name>A0ABR5EJ39_LACLC</name>